<organism evidence="1 2">
    <name type="scientific">Thalassospira profundimaris</name>
    <dbReference type="NCBI Taxonomy" id="502049"/>
    <lineage>
        <taxon>Bacteria</taxon>
        <taxon>Pseudomonadati</taxon>
        <taxon>Pseudomonadota</taxon>
        <taxon>Alphaproteobacteria</taxon>
        <taxon>Rhodospirillales</taxon>
        <taxon>Thalassospiraceae</taxon>
        <taxon>Thalassospira</taxon>
    </lineage>
</organism>
<dbReference type="EMBL" id="JPWF01000002">
    <property type="protein sequence ID" value="RCK38847.1"/>
    <property type="molecule type" value="Genomic_DNA"/>
</dbReference>
<sequence>MIVDFTGGLICRFGAFGMLGTAMQPAQGGCPLGGGAITGEYAGLRRFAVDSIVDSGGQKG</sequence>
<name>A0A367WBV0_9PROT</name>
<dbReference type="Proteomes" id="UP000253226">
    <property type="component" value="Unassembled WGS sequence"/>
</dbReference>
<evidence type="ECO:0000313" key="1">
    <source>
        <dbReference type="EMBL" id="RCK38847.1"/>
    </source>
</evidence>
<reference evidence="1 2" key="1">
    <citation type="submission" date="2014-07" db="EMBL/GenBank/DDBJ databases">
        <title>Draft genome sequence of Thalassospira profundimaris 35.</title>
        <authorList>
            <person name="Lai Q."/>
            <person name="Shao Z."/>
        </authorList>
    </citation>
    <scope>NUCLEOTIDE SEQUENCE [LARGE SCALE GENOMIC DNA]</scope>
    <source>
        <strain evidence="1 2">35</strain>
    </source>
</reference>
<comment type="caution">
    <text evidence="1">The sequence shown here is derived from an EMBL/GenBank/DDBJ whole genome shotgun (WGS) entry which is preliminary data.</text>
</comment>
<dbReference type="AlphaFoldDB" id="A0A367WBV0"/>
<protein>
    <submittedName>
        <fullName evidence="1">Uncharacterized protein</fullName>
    </submittedName>
</protein>
<accession>A0A367WBV0</accession>
<proteinExistence type="predicted"/>
<evidence type="ECO:0000313" key="2">
    <source>
        <dbReference type="Proteomes" id="UP000253226"/>
    </source>
</evidence>
<gene>
    <name evidence="1" type="ORF">TH19_03330</name>
</gene>